<dbReference type="Pfam" id="PF11798">
    <property type="entry name" value="IMS_HHH"/>
    <property type="match status" value="1"/>
</dbReference>
<name>A0A9D0ZYH4_9FIRM</name>
<dbReference type="SUPFAM" id="SSF56672">
    <property type="entry name" value="DNA/RNA polymerases"/>
    <property type="match status" value="1"/>
</dbReference>
<keyword evidence="6" id="KW-0238">DNA-binding</keyword>
<dbReference type="GO" id="GO:0003684">
    <property type="term" value="F:damaged DNA binding"/>
    <property type="evidence" value="ECO:0007669"/>
    <property type="project" value="InterPro"/>
</dbReference>
<keyword evidence="6" id="KW-0479">Metal-binding</keyword>
<feature type="domain" description="UmuC" evidence="7">
    <location>
        <begin position="19"/>
        <end position="208"/>
    </location>
</feature>
<protein>
    <recommendedName>
        <fullName evidence="6">DNA polymerase IV</fullName>
        <shortName evidence="6">Pol IV</shortName>
        <ecNumber evidence="6">2.7.7.7</ecNumber>
    </recommendedName>
</protein>
<reference evidence="8" key="1">
    <citation type="submission" date="2020-10" db="EMBL/GenBank/DDBJ databases">
        <authorList>
            <person name="Gilroy R."/>
        </authorList>
    </citation>
    <scope>NUCLEOTIDE SEQUENCE</scope>
    <source>
        <strain evidence="8">ChiSjej3B21-11622</strain>
    </source>
</reference>
<evidence type="ECO:0000256" key="6">
    <source>
        <dbReference type="HAMAP-Rule" id="MF_01113"/>
    </source>
</evidence>
<evidence type="ECO:0000256" key="4">
    <source>
        <dbReference type="ARBA" id="ARBA00022763"/>
    </source>
</evidence>
<proteinExistence type="inferred from homology"/>
<dbReference type="PANTHER" id="PTHR11076">
    <property type="entry name" value="DNA REPAIR POLYMERASE UMUC / TRANSFERASE FAMILY MEMBER"/>
    <property type="match status" value="1"/>
</dbReference>
<comment type="function">
    <text evidence="6">Poorly processive, error-prone DNA polymerase involved in untargeted mutagenesis. Copies undamaged DNA at stalled replication forks, which arise in vivo from mismatched or misaligned primer ends. These misaligned primers can be extended by PolIV. Exhibits no 3'-5' exonuclease (proofreading) activity. May be involved in translesional synthesis, in conjunction with the beta clamp from PolIII.</text>
</comment>
<keyword evidence="6" id="KW-0234">DNA repair</keyword>
<comment type="similarity">
    <text evidence="1 6">Belongs to the DNA polymerase type-Y family.</text>
</comment>
<evidence type="ECO:0000256" key="2">
    <source>
        <dbReference type="ARBA" id="ARBA00022457"/>
    </source>
</evidence>
<comment type="subcellular location">
    <subcellularLocation>
        <location evidence="6">Cytoplasm</location>
    </subcellularLocation>
</comment>
<reference evidence="8" key="2">
    <citation type="journal article" date="2021" name="PeerJ">
        <title>Extensive microbial diversity within the chicken gut microbiome revealed by metagenomics and culture.</title>
        <authorList>
            <person name="Gilroy R."/>
            <person name="Ravi A."/>
            <person name="Getino M."/>
            <person name="Pursley I."/>
            <person name="Horton D.L."/>
            <person name="Alikhan N.F."/>
            <person name="Baker D."/>
            <person name="Gharbi K."/>
            <person name="Hall N."/>
            <person name="Watson M."/>
            <person name="Adriaenssens E.M."/>
            <person name="Foster-Nyarko E."/>
            <person name="Jarju S."/>
            <person name="Secka A."/>
            <person name="Antonio M."/>
            <person name="Oren A."/>
            <person name="Chaudhuri R.R."/>
            <person name="La Ragione R."/>
            <person name="Hildebrand F."/>
            <person name="Pallen M.J."/>
        </authorList>
    </citation>
    <scope>NUCLEOTIDE SEQUENCE</scope>
    <source>
        <strain evidence="8">ChiSjej3B21-11622</strain>
    </source>
</reference>
<dbReference type="Pfam" id="PF00817">
    <property type="entry name" value="IMS"/>
    <property type="match status" value="1"/>
</dbReference>
<dbReference type="InterPro" id="IPR036775">
    <property type="entry name" value="DNA_pol_Y-fam_lit_finger_sf"/>
</dbReference>
<sequence length="434" mass="48549">MFDIIKTKNAGGAAVGRVIFHVDVNSAFLSWEAVYRLYHLGGKVDLRTQVAAVGGDMAMRHGIILAKSIPAKKYHIQTGETILEAKQKCPDLLLVPPNYSLYEQCSKAFMEVLLQYSPDVEQYSVDEAFIDMSGTDKLWGDPVTAANRIRSQIKEELGFTVNIGVSENKLLAKMASDFQKPDRVHTLWREEIPAKMWPLPVSNLFFVGRSTARKLHTLGIDTIGELAAADPYILKSHLKKHGEIIWAFANGIDVSVVQSQPPANKGYGNSTTIAFDVCDSSTAKLVLLALAETVGARLREAHVRAEVIAVGIKDFELHYASHQMTLPNATNITLEIHRCACQLFEQLWDGTPIRHLGIHTSRIRDGMDVRQMDLFDLTDYEKWECMDNTVDAIRKRYGKDSLIRASFLGSKIDHMSGGISREKRSVDYEKIEVE</sequence>
<dbReference type="PANTHER" id="PTHR11076:SF35">
    <property type="entry name" value="DNA REPAIR PROTEIN HOMOLOG YOBH"/>
    <property type="match status" value="1"/>
</dbReference>
<dbReference type="InterPro" id="IPR017961">
    <property type="entry name" value="DNA_pol_Y-fam_little_finger"/>
</dbReference>
<dbReference type="Gene3D" id="1.10.150.20">
    <property type="entry name" value="5' to 3' exonuclease, C-terminal subdomain"/>
    <property type="match status" value="1"/>
</dbReference>
<dbReference type="GO" id="GO:0042276">
    <property type="term" value="P:error-prone translesion synthesis"/>
    <property type="evidence" value="ECO:0007669"/>
    <property type="project" value="TreeGrafter"/>
</dbReference>
<evidence type="ECO:0000256" key="5">
    <source>
        <dbReference type="ARBA" id="ARBA00022932"/>
    </source>
</evidence>
<dbReference type="EMBL" id="DVFT01000208">
    <property type="protein sequence ID" value="HIQ97705.1"/>
    <property type="molecule type" value="Genomic_DNA"/>
</dbReference>
<comment type="subunit">
    <text evidence="6">Monomer.</text>
</comment>
<dbReference type="InterPro" id="IPR050116">
    <property type="entry name" value="DNA_polymerase-Y"/>
</dbReference>
<keyword evidence="6" id="KW-0963">Cytoplasm</keyword>
<evidence type="ECO:0000256" key="3">
    <source>
        <dbReference type="ARBA" id="ARBA00022695"/>
    </source>
</evidence>
<dbReference type="HAMAP" id="MF_01113">
    <property type="entry name" value="DNApol_IV"/>
    <property type="match status" value="1"/>
</dbReference>
<dbReference type="GO" id="GO:0009432">
    <property type="term" value="P:SOS response"/>
    <property type="evidence" value="ECO:0007669"/>
    <property type="project" value="TreeGrafter"/>
</dbReference>
<keyword evidence="4 6" id="KW-0227">DNA damage</keyword>
<dbReference type="GO" id="GO:0003887">
    <property type="term" value="F:DNA-directed DNA polymerase activity"/>
    <property type="evidence" value="ECO:0007669"/>
    <property type="project" value="UniProtKB-UniRule"/>
</dbReference>
<evidence type="ECO:0000259" key="7">
    <source>
        <dbReference type="PROSITE" id="PS50173"/>
    </source>
</evidence>
<dbReference type="Gene3D" id="3.30.70.270">
    <property type="match status" value="1"/>
</dbReference>
<feature type="binding site" evidence="6">
    <location>
        <position position="23"/>
    </location>
    <ligand>
        <name>Mg(2+)</name>
        <dbReference type="ChEBI" id="CHEBI:18420"/>
    </ligand>
</feature>
<dbReference type="Pfam" id="PF11799">
    <property type="entry name" value="IMS_C"/>
    <property type="match status" value="1"/>
</dbReference>
<feature type="active site" evidence="6">
    <location>
        <position position="127"/>
    </location>
</feature>
<evidence type="ECO:0000256" key="1">
    <source>
        <dbReference type="ARBA" id="ARBA00010945"/>
    </source>
</evidence>
<comment type="cofactor">
    <cofactor evidence="6">
        <name>Mg(2+)</name>
        <dbReference type="ChEBI" id="CHEBI:18420"/>
    </cofactor>
    <text evidence="6">Binds 2 magnesium ions per subunit.</text>
</comment>
<dbReference type="GO" id="GO:0006261">
    <property type="term" value="P:DNA-templated DNA replication"/>
    <property type="evidence" value="ECO:0007669"/>
    <property type="project" value="UniProtKB-UniRule"/>
</dbReference>
<dbReference type="InterPro" id="IPR043128">
    <property type="entry name" value="Rev_trsase/Diguanyl_cyclase"/>
</dbReference>
<dbReference type="EC" id="2.7.7.7" evidence="6"/>
<dbReference type="InterPro" id="IPR022880">
    <property type="entry name" value="DNApol_IV"/>
</dbReference>
<feature type="site" description="Substrate discrimination" evidence="6">
    <location>
        <position position="28"/>
    </location>
</feature>
<feature type="binding site" evidence="6">
    <location>
        <position position="126"/>
    </location>
    <ligand>
        <name>Mg(2+)</name>
        <dbReference type="ChEBI" id="CHEBI:18420"/>
    </ligand>
</feature>
<dbReference type="Gene3D" id="3.40.1170.60">
    <property type="match status" value="1"/>
</dbReference>
<dbReference type="CDD" id="cd03586">
    <property type="entry name" value="PolY_Pol_IV_kappa"/>
    <property type="match status" value="1"/>
</dbReference>
<dbReference type="InterPro" id="IPR024728">
    <property type="entry name" value="PolY_HhH_motif"/>
</dbReference>
<keyword evidence="2 6" id="KW-0515">Mutator protein</keyword>
<dbReference type="Gene3D" id="3.30.1490.100">
    <property type="entry name" value="DNA polymerase, Y-family, little finger domain"/>
    <property type="match status" value="1"/>
</dbReference>
<dbReference type="GO" id="GO:0006281">
    <property type="term" value="P:DNA repair"/>
    <property type="evidence" value="ECO:0007669"/>
    <property type="project" value="UniProtKB-UniRule"/>
</dbReference>
<dbReference type="Proteomes" id="UP000886886">
    <property type="component" value="Unassembled WGS sequence"/>
</dbReference>
<comment type="caution">
    <text evidence="8">The sequence shown here is derived from an EMBL/GenBank/DDBJ whole genome shotgun (WGS) entry which is preliminary data.</text>
</comment>
<keyword evidence="6" id="KW-0808">Transferase</keyword>
<keyword evidence="3 6" id="KW-0548">Nucleotidyltransferase</keyword>
<comment type="catalytic activity">
    <reaction evidence="6">
        <text>DNA(n) + a 2'-deoxyribonucleoside 5'-triphosphate = DNA(n+1) + diphosphate</text>
        <dbReference type="Rhea" id="RHEA:22508"/>
        <dbReference type="Rhea" id="RHEA-COMP:17339"/>
        <dbReference type="Rhea" id="RHEA-COMP:17340"/>
        <dbReference type="ChEBI" id="CHEBI:33019"/>
        <dbReference type="ChEBI" id="CHEBI:61560"/>
        <dbReference type="ChEBI" id="CHEBI:173112"/>
        <dbReference type="EC" id="2.7.7.7"/>
    </reaction>
</comment>
<dbReference type="PROSITE" id="PS50173">
    <property type="entry name" value="UMUC"/>
    <property type="match status" value="1"/>
</dbReference>
<gene>
    <name evidence="6" type="primary">dinB</name>
    <name evidence="8" type="ORF">IAB26_14240</name>
</gene>
<evidence type="ECO:0000313" key="8">
    <source>
        <dbReference type="EMBL" id="HIQ97705.1"/>
    </source>
</evidence>
<accession>A0A9D0ZYH4</accession>
<dbReference type="GO" id="GO:0005829">
    <property type="term" value="C:cytosol"/>
    <property type="evidence" value="ECO:0007669"/>
    <property type="project" value="TreeGrafter"/>
</dbReference>
<dbReference type="InterPro" id="IPR043502">
    <property type="entry name" value="DNA/RNA_pol_sf"/>
</dbReference>
<dbReference type="AlphaFoldDB" id="A0A9D0ZYH4"/>
<dbReference type="InterPro" id="IPR001126">
    <property type="entry name" value="UmuC"/>
</dbReference>
<dbReference type="GO" id="GO:0000287">
    <property type="term" value="F:magnesium ion binding"/>
    <property type="evidence" value="ECO:0007669"/>
    <property type="project" value="UniProtKB-UniRule"/>
</dbReference>
<keyword evidence="5 6" id="KW-0239">DNA-directed DNA polymerase</keyword>
<keyword evidence="6" id="KW-0235">DNA replication</keyword>
<dbReference type="SUPFAM" id="SSF100879">
    <property type="entry name" value="Lesion bypass DNA polymerase (Y-family), little finger domain"/>
    <property type="match status" value="1"/>
</dbReference>
<keyword evidence="6" id="KW-0460">Magnesium</keyword>
<organism evidence="8 9">
    <name type="scientific">Candidatus Limivivens merdigallinarum</name>
    <dbReference type="NCBI Taxonomy" id="2840859"/>
    <lineage>
        <taxon>Bacteria</taxon>
        <taxon>Bacillati</taxon>
        <taxon>Bacillota</taxon>
        <taxon>Clostridia</taxon>
        <taxon>Lachnospirales</taxon>
        <taxon>Lachnospiraceae</taxon>
        <taxon>Lachnospiraceae incertae sedis</taxon>
        <taxon>Candidatus Limivivens</taxon>
    </lineage>
</organism>
<evidence type="ECO:0000313" key="9">
    <source>
        <dbReference type="Proteomes" id="UP000886886"/>
    </source>
</evidence>